<protein>
    <recommendedName>
        <fullName evidence="6">CBS domain-containing protein</fullName>
    </recommendedName>
</protein>
<dbReference type="PANTHER" id="PTHR13780:SF35">
    <property type="entry name" value="LD22662P"/>
    <property type="match status" value="1"/>
</dbReference>
<dbReference type="Proteomes" id="UP000001357">
    <property type="component" value="Unassembled WGS sequence"/>
</dbReference>
<feature type="compositionally biased region" description="Polar residues" evidence="5">
    <location>
        <begin position="75"/>
        <end position="84"/>
    </location>
</feature>
<dbReference type="eggNOG" id="KOG0166">
    <property type="taxonomic scope" value="Eukaryota"/>
</dbReference>
<dbReference type="SUPFAM" id="SSF48371">
    <property type="entry name" value="ARM repeat"/>
    <property type="match status" value="1"/>
</dbReference>
<evidence type="ECO:0000256" key="3">
    <source>
        <dbReference type="ARBA" id="ARBA00023122"/>
    </source>
</evidence>
<keyword evidence="8" id="KW-1185">Reference proteome</keyword>
<dbReference type="GO" id="GO:0016208">
    <property type="term" value="F:AMP binding"/>
    <property type="evidence" value="ECO:0000318"/>
    <property type="project" value="GO_Central"/>
</dbReference>
<dbReference type="Gene3D" id="3.10.580.10">
    <property type="entry name" value="CBS-domain"/>
    <property type="match status" value="2"/>
</dbReference>
<dbReference type="SUPFAM" id="SSF54631">
    <property type="entry name" value="CBS-domain pair"/>
    <property type="match status" value="2"/>
</dbReference>
<feature type="region of interest" description="Disordered" evidence="5">
    <location>
        <begin position="1"/>
        <end position="113"/>
    </location>
</feature>
<dbReference type="GO" id="GO:0043609">
    <property type="term" value="P:regulation of carbon utilization"/>
    <property type="evidence" value="ECO:0000318"/>
    <property type="project" value="GO_Central"/>
</dbReference>
<dbReference type="InterPro" id="IPR000644">
    <property type="entry name" value="CBS_dom"/>
</dbReference>
<dbReference type="GO" id="GO:0005737">
    <property type="term" value="C:cytoplasm"/>
    <property type="evidence" value="ECO:0000318"/>
    <property type="project" value="GO_Central"/>
</dbReference>
<dbReference type="InterPro" id="IPR011989">
    <property type="entry name" value="ARM-like"/>
</dbReference>
<comment type="similarity">
    <text evidence="1">Belongs to the 5'-AMP-activated protein kinase gamma subunit family.</text>
</comment>
<feature type="domain" description="CBS" evidence="6">
    <location>
        <begin position="136"/>
        <end position="200"/>
    </location>
</feature>
<dbReference type="GO" id="GO:0042149">
    <property type="term" value="P:cellular response to glucose starvation"/>
    <property type="evidence" value="ECO:0000318"/>
    <property type="project" value="GO_Central"/>
</dbReference>
<dbReference type="KEGG" id="mbr:MONBRDRAFT_9993"/>
<name>A9V4V9_MONBE</name>
<dbReference type="PANTHER" id="PTHR13780">
    <property type="entry name" value="AMP-ACTIVATED PROTEIN KINASE, GAMMA REGULATORY SUBUNIT"/>
    <property type="match status" value="1"/>
</dbReference>
<evidence type="ECO:0000256" key="1">
    <source>
        <dbReference type="ARBA" id="ARBA00006750"/>
    </source>
</evidence>
<dbReference type="GO" id="GO:0031588">
    <property type="term" value="C:nucleotide-activated protein kinase complex"/>
    <property type="evidence" value="ECO:0000318"/>
    <property type="project" value="GO_Central"/>
</dbReference>
<evidence type="ECO:0000256" key="5">
    <source>
        <dbReference type="SAM" id="MobiDB-lite"/>
    </source>
</evidence>
<keyword evidence="2" id="KW-0677">Repeat</keyword>
<dbReference type="AlphaFoldDB" id="A9V4V9"/>
<evidence type="ECO:0000259" key="6">
    <source>
        <dbReference type="PROSITE" id="PS51371"/>
    </source>
</evidence>
<dbReference type="STRING" id="81824.A9V4V9"/>
<evidence type="ECO:0000313" key="8">
    <source>
        <dbReference type="Proteomes" id="UP000001357"/>
    </source>
</evidence>
<dbReference type="GO" id="GO:0045722">
    <property type="term" value="P:positive regulation of gluconeogenesis"/>
    <property type="evidence" value="ECO:0000318"/>
    <property type="project" value="GO_Central"/>
</dbReference>
<dbReference type="Pfam" id="PF00514">
    <property type="entry name" value="Arm"/>
    <property type="match status" value="1"/>
</dbReference>
<dbReference type="SMART" id="SM00116">
    <property type="entry name" value="CBS"/>
    <property type="match status" value="3"/>
</dbReference>
<dbReference type="Pfam" id="PF00571">
    <property type="entry name" value="CBS"/>
    <property type="match status" value="3"/>
</dbReference>
<dbReference type="CDD" id="cd04641">
    <property type="entry name" value="CBS_euAMPK_gamma-like_repeat2"/>
    <property type="match status" value="1"/>
</dbReference>
<dbReference type="InterPro" id="IPR000225">
    <property type="entry name" value="Armadillo"/>
</dbReference>
<dbReference type="RefSeq" id="XP_001747697.1">
    <property type="nucleotide sequence ID" value="XM_001747645.1"/>
</dbReference>
<evidence type="ECO:0000313" key="7">
    <source>
        <dbReference type="EMBL" id="EDQ87437.1"/>
    </source>
</evidence>
<dbReference type="InterPro" id="IPR050511">
    <property type="entry name" value="AMPK_gamma/SDS23_families"/>
</dbReference>
<evidence type="ECO:0000256" key="4">
    <source>
        <dbReference type="PROSITE-ProRule" id="PRU00703"/>
    </source>
</evidence>
<dbReference type="GO" id="GO:0019901">
    <property type="term" value="F:protein kinase binding"/>
    <property type="evidence" value="ECO:0000318"/>
    <property type="project" value="GO_Central"/>
</dbReference>
<gene>
    <name evidence="7" type="ORF">MONBRDRAFT_9993</name>
</gene>
<dbReference type="GO" id="GO:0019887">
    <property type="term" value="F:protein kinase regulator activity"/>
    <property type="evidence" value="ECO:0000318"/>
    <property type="project" value="GO_Central"/>
</dbReference>
<keyword evidence="3 4" id="KW-0129">CBS domain</keyword>
<dbReference type="InterPro" id="IPR046342">
    <property type="entry name" value="CBS_dom_sf"/>
</dbReference>
<dbReference type="CDD" id="cd04618">
    <property type="entry name" value="CBS_euAMPK_gamma-like_repeat1"/>
    <property type="match status" value="1"/>
</dbReference>
<dbReference type="InterPro" id="IPR016024">
    <property type="entry name" value="ARM-type_fold"/>
</dbReference>
<proteinExistence type="inferred from homology"/>
<organism evidence="7 8">
    <name type="scientific">Monosiga brevicollis</name>
    <name type="common">Choanoflagellate</name>
    <dbReference type="NCBI Taxonomy" id="81824"/>
    <lineage>
        <taxon>Eukaryota</taxon>
        <taxon>Choanoflagellata</taxon>
        <taxon>Craspedida</taxon>
        <taxon>Salpingoecidae</taxon>
        <taxon>Monosiga</taxon>
    </lineage>
</organism>
<sequence length="724" mass="80185">MARPKNPMITLNDGHQLLGTSEDDALPPQPSPATAAAPASPPHAAITTTGARAAYDLLTESPPPSPAGNRPRSHSGPQVRNASESPPRRQSDSARASLRRQRSSASESDVRLRSYSFDRSGSVPRFLSDVTCYDIMPPSVKMVVFDIDLKVKKAFFALVQNGIRSAPLWDSRRQQFVGMITVTDFIKILRRYYVSPQTQMIELEEHRIRSWREMSRRHRPDVLVCVDPMISLHTATRLLLEEKIHRLPVIDSLTGNALSVLTHKRILHFIHANMHNEHRPSMLSIKLGDLMIGTYKNIATLKPDDPIIRALELFVEKRVSALPVLNAEGQVTDIYAKHDVINLAREGTYDNLDISVSSGLQHRQQGFEGVKTCKLSHSMGQIIDRIVNANVHRLVVGFVPLLLKHVNSNIAAELTAQCTWALANIAGDCAEFAQKMFELGAIDCVMALPTEVRNDQTVLPTCLWLLNNILIRKPPLDVSMVSTLIDFYVSHLGQTNPDNLRDACAGLSYVTDGPNERLELMLHANCTDVLAELLSSEDANTARYALRCFGNLISGPTHITQVAINLGVLRHLARLMDHSADHMRKEVAWITSNIMAGSFEQIQAALDYQLMDKLIEMMKEESNPAVLKECVFALSNALCCQAPRQLEAAVQLGLLSALSQHAACHPDANQAAQEGVVAAYKTLLQHKSRFLARFVADLREAQLDAYLPEDATQKPGVALRTLSD</sequence>
<dbReference type="SMART" id="SM00185">
    <property type="entry name" value="ARM"/>
    <property type="match status" value="5"/>
</dbReference>
<dbReference type="Gene3D" id="1.25.10.10">
    <property type="entry name" value="Leucine-rich Repeat Variant"/>
    <property type="match status" value="1"/>
</dbReference>
<reference evidence="7 8" key="1">
    <citation type="journal article" date="2008" name="Nature">
        <title>The genome of the choanoflagellate Monosiga brevicollis and the origin of metazoans.</title>
        <authorList>
            <consortium name="JGI Sequencing"/>
            <person name="King N."/>
            <person name="Westbrook M.J."/>
            <person name="Young S.L."/>
            <person name="Kuo A."/>
            <person name="Abedin M."/>
            <person name="Chapman J."/>
            <person name="Fairclough S."/>
            <person name="Hellsten U."/>
            <person name="Isogai Y."/>
            <person name="Letunic I."/>
            <person name="Marr M."/>
            <person name="Pincus D."/>
            <person name="Putnam N."/>
            <person name="Rokas A."/>
            <person name="Wright K.J."/>
            <person name="Zuzow R."/>
            <person name="Dirks W."/>
            <person name="Good M."/>
            <person name="Goodstein D."/>
            <person name="Lemons D."/>
            <person name="Li W."/>
            <person name="Lyons J.B."/>
            <person name="Morris A."/>
            <person name="Nichols S."/>
            <person name="Richter D.J."/>
            <person name="Salamov A."/>
            <person name="Bork P."/>
            <person name="Lim W.A."/>
            <person name="Manning G."/>
            <person name="Miller W.T."/>
            <person name="McGinnis W."/>
            <person name="Shapiro H."/>
            <person name="Tjian R."/>
            <person name="Grigoriev I.V."/>
            <person name="Rokhsar D."/>
        </authorList>
    </citation>
    <scope>NUCLEOTIDE SEQUENCE [LARGE SCALE GENOMIC DNA]</scope>
    <source>
        <strain evidence="8">MX1 / ATCC 50154</strain>
    </source>
</reference>
<feature type="domain" description="CBS" evidence="6">
    <location>
        <begin position="291"/>
        <end position="351"/>
    </location>
</feature>
<dbReference type="GO" id="GO:0006110">
    <property type="term" value="P:regulation of glycolytic process"/>
    <property type="evidence" value="ECO:0000318"/>
    <property type="project" value="GO_Central"/>
</dbReference>
<dbReference type="PROSITE" id="PS51371">
    <property type="entry name" value="CBS"/>
    <property type="match status" value="3"/>
</dbReference>
<dbReference type="EMBL" id="CH991559">
    <property type="protein sequence ID" value="EDQ87437.1"/>
    <property type="molecule type" value="Genomic_DNA"/>
</dbReference>
<dbReference type="GO" id="GO:0005634">
    <property type="term" value="C:nucleus"/>
    <property type="evidence" value="ECO:0000318"/>
    <property type="project" value="GO_Central"/>
</dbReference>
<accession>A9V4V9</accession>
<feature type="compositionally biased region" description="Low complexity" evidence="5">
    <location>
        <begin position="32"/>
        <end position="49"/>
    </location>
</feature>
<dbReference type="eggNOG" id="KOG1764">
    <property type="taxonomic scope" value="Eukaryota"/>
</dbReference>
<dbReference type="GeneID" id="5893054"/>
<feature type="domain" description="CBS" evidence="6">
    <location>
        <begin position="214"/>
        <end position="277"/>
    </location>
</feature>
<dbReference type="InParanoid" id="A9V4V9"/>
<evidence type="ECO:0000256" key="2">
    <source>
        <dbReference type="ARBA" id="ARBA00022737"/>
    </source>
</evidence>